<dbReference type="AlphaFoldDB" id="A0A5C5X9X0"/>
<gene>
    <name evidence="1" type="ORF">Pan54_06680</name>
</gene>
<dbReference type="OrthoDB" id="6398375at2"/>
<dbReference type="Proteomes" id="UP000316095">
    <property type="component" value="Unassembled WGS sequence"/>
</dbReference>
<name>A0A5C5X9X0_9PLAN</name>
<dbReference type="InterPro" id="IPR015797">
    <property type="entry name" value="NUDIX_hydrolase-like_dom_sf"/>
</dbReference>
<evidence type="ECO:0008006" key="3">
    <source>
        <dbReference type="Google" id="ProtNLM"/>
    </source>
</evidence>
<organism evidence="1 2">
    <name type="scientific">Rubinisphaera italica</name>
    <dbReference type="NCBI Taxonomy" id="2527969"/>
    <lineage>
        <taxon>Bacteria</taxon>
        <taxon>Pseudomonadati</taxon>
        <taxon>Planctomycetota</taxon>
        <taxon>Planctomycetia</taxon>
        <taxon>Planctomycetales</taxon>
        <taxon>Planctomycetaceae</taxon>
        <taxon>Rubinisphaera</taxon>
    </lineage>
</organism>
<dbReference type="RefSeq" id="WP_146502133.1">
    <property type="nucleotide sequence ID" value="NZ_SJPG01000001.1"/>
</dbReference>
<evidence type="ECO:0000313" key="2">
    <source>
        <dbReference type="Proteomes" id="UP000316095"/>
    </source>
</evidence>
<proteinExistence type="predicted"/>
<accession>A0A5C5X9X0</accession>
<evidence type="ECO:0000313" key="1">
    <source>
        <dbReference type="EMBL" id="TWT59957.1"/>
    </source>
</evidence>
<dbReference type="SUPFAM" id="SSF55811">
    <property type="entry name" value="Nudix"/>
    <property type="match status" value="1"/>
</dbReference>
<keyword evidence="2" id="KW-1185">Reference proteome</keyword>
<protein>
    <recommendedName>
        <fullName evidence="3">Phosphoesterase</fullName>
    </recommendedName>
</protein>
<sequence length="206" mass="23820">MTEQTSIEQVLVVPTMLFHEIGHFQGFNRNTEPYMKTLLDPMHTSYRPRDEMEQDTSFKQLIPYCIFMHDGQVFHYERGTDQGESRLHRKRSIGVGGHISTLDESETEHAYILGMRREIDEEIEIQGEYTQELVGILNDDITEVGKVHLGIVHLFNVDNPKVFPKEASMIQTRFSSPAELLEQLDQFETWSQICLEALFGEQAEGK</sequence>
<comment type="caution">
    <text evidence="1">The sequence shown here is derived from an EMBL/GenBank/DDBJ whole genome shotgun (WGS) entry which is preliminary data.</text>
</comment>
<dbReference type="EMBL" id="SJPG01000001">
    <property type="protein sequence ID" value="TWT59957.1"/>
    <property type="molecule type" value="Genomic_DNA"/>
</dbReference>
<reference evidence="1 2" key="1">
    <citation type="submission" date="2019-02" db="EMBL/GenBank/DDBJ databases">
        <title>Deep-cultivation of Planctomycetes and their phenomic and genomic characterization uncovers novel biology.</title>
        <authorList>
            <person name="Wiegand S."/>
            <person name="Jogler M."/>
            <person name="Boedeker C."/>
            <person name="Pinto D."/>
            <person name="Vollmers J."/>
            <person name="Rivas-Marin E."/>
            <person name="Kohn T."/>
            <person name="Peeters S.H."/>
            <person name="Heuer A."/>
            <person name="Rast P."/>
            <person name="Oberbeckmann S."/>
            <person name="Bunk B."/>
            <person name="Jeske O."/>
            <person name="Meyerdierks A."/>
            <person name="Storesund J.E."/>
            <person name="Kallscheuer N."/>
            <person name="Luecker S."/>
            <person name="Lage O.M."/>
            <person name="Pohl T."/>
            <person name="Merkel B.J."/>
            <person name="Hornburger P."/>
            <person name="Mueller R.-W."/>
            <person name="Bruemmer F."/>
            <person name="Labrenz M."/>
            <person name="Spormann A.M."/>
            <person name="Op Den Camp H."/>
            <person name="Overmann J."/>
            <person name="Amann R."/>
            <person name="Jetten M.S.M."/>
            <person name="Mascher T."/>
            <person name="Medema M.H."/>
            <person name="Devos D.P."/>
            <person name="Kaster A.-K."/>
            <person name="Ovreas L."/>
            <person name="Rohde M."/>
            <person name="Galperin M.Y."/>
            <person name="Jogler C."/>
        </authorList>
    </citation>
    <scope>NUCLEOTIDE SEQUENCE [LARGE SCALE GENOMIC DNA]</scope>
    <source>
        <strain evidence="1 2">Pan54</strain>
    </source>
</reference>
<dbReference type="Gene3D" id="3.90.79.10">
    <property type="entry name" value="Nucleoside Triphosphate Pyrophosphohydrolase"/>
    <property type="match status" value="1"/>
</dbReference>